<dbReference type="GO" id="GO:0004622">
    <property type="term" value="F:phosphatidylcholine lysophospholipase activity"/>
    <property type="evidence" value="ECO:0007669"/>
    <property type="project" value="TreeGrafter"/>
</dbReference>
<dbReference type="Proteomes" id="UP000249720">
    <property type="component" value="Unassembled WGS sequence"/>
</dbReference>
<evidence type="ECO:0000256" key="1">
    <source>
        <dbReference type="SAM" id="SignalP"/>
    </source>
</evidence>
<dbReference type="Gene3D" id="3.40.50.1110">
    <property type="entry name" value="SGNH hydrolase"/>
    <property type="match status" value="1"/>
</dbReference>
<dbReference type="EMBL" id="QKZV01000009">
    <property type="protein sequence ID" value="PZX60738.1"/>
    <property type="molecule type" value="Genomic_DNA"/>
</dbReference>
<dbReference type="PANTHER" id="PTHR30383">
    <property type="entry name" value="THIOESTERASE 1/PROTEASE 1/LYSOPHOSPHOLIPASE L1"/>
    <property type="match status" value="1"/>
</dbReference>
<organism evidence="3 4">
    <name type="scientific">Hydrotalea sandarakina</name>
    <dbReference type="NCBI Taxonomy" id="1004304"/>
    <lineage>
        <taxon>Bacteria</taxon>
        <taxon>Pseudomonadati</taxon>
        <taxon>Bacteroidota</taxon>
        <taxon>Chitinophagia</taxon>
        <taxon>Chitinophagales</taxon>
        <taxon>Chitinophagaceae</taxon>
        <taxon>Hydrotalea</taxon>
    </lineage>
</organism>
<dbReference type="InterPro" id="IPR051532">
    <property type="entry name" value="Ester_Hydrolysis_Enzymes"/>
</dbReference>
<proteinExistence type="predicted"/>
<accession>A0A2W7RIQ5</accession>
<sequence>MKKLLVFLFVAFTLPAITKAQVTNQRLFDTANFMPEHYAQRMALFATQKLPKNPIVFLGNSITEMGNWQKLLNDSNVVNRGIGGDNTYGVLHRLPEIIAMQPAKVFLLIGINDIGKDIPGTVIAHNIATIVKQLKEGSPHTKIYVESIMPVNPDVPNFPQHYDKQGYILNANKLIKAAMQPLQVPFINIHDLFTDAQGRLNAKYTADGLHLTQTGGGYEKWIAFLKKGGYL</sequence>
<dbReference type="AlphaFoldDB" id="A0A2W7RIQ5"/>
<dbReference type="InterPro" id="IPR013830">
    <property type="entry name" value="SGNH_hydro"/>
</dbReference>
<dbReference type="PANTHER" id="PTHR30383:SF5">
    <property type="entry name" value="SGNH HYDROLASE-TYPE ESTERASE DOMAIN-CONTAINING PROTEIN"/>
    <property type="match status" value="1"/>
</dbReference>
<keyword evidence="1" id="KW-0732">Signal</keyword>
<feature type="domain" description="SGNH hydrolase-type esterase" evidence="2">
    <location>
        <begin position="57"/>
        <end position="215"/>
    </location>
</feature>
<comment type="caution">
    <text evidence="3">The sequence shown here is derived from an EMBL/GenBank/DDBJ whole genome shotgun (WGS) entry which is preliminary data.</text>
</comment>
<gene>
    <name evidence="3" type="ORF">LX80_02516</name>
</gene>
<feature type="chain" id="PRO_5016159467" evidence="1">
    <location>
        <begin position="21"/>
        <end position="231"/>
    </location>
</feature>
<dbReference type="OrthoDB" id="9790057at2"/>
<name>A0A2W7RIQ5_9BACT</name>
<reference evidence="3 4" key="1">
    <citation type="submission" date="2018-06" db="EMBL/GenBank/DDBJ databases">
        <title>Genomic Encyclopedia of Archaeal and Bacterial Type Strains, Phase II (KMG-II): from individual species to whole genera.</title>
        <authorList>
            <person name="Goeker M."/>
        </authorList>
    </citation>
    <scope>NUCLEOTIDE SEQUENCE [LARGE SCALE GENOMIC DNA]</scope>
    <source>
        <strain evidence="3 4">DSM 23241</strain>
    </source>
</reference>
<evidence type="ECO:0000259" key="2">
    <source>
        <dbReference type="Pfam" id="PF13472"/>
    </source>
</evidence>
<evidence type="ECO:0000313" key="4">
    <source>
        <dbReference type="Proteomes" id="UP000249720"/>
    </source>
</evidence>
<protein>
    <submittedName>
        <fullName evidence="3">Lysophospholipase L1-like esterase</fullName>
    </submittedName>
</protein>
<dbReference type="InterPro" id="IPR036514">
    <property type="entry name" value="SGNH_hydro_sf"/>
</dbReference>
<keyword evidence="4" id="KW-1185">Reference proteome</keyword>
<feature type="signal peptide" evidence="1">
    <location>
        <begin position="1"/>
        <end position="20"/>
    </location>
</feature>
<evidence type="ECO:0000313" key="3">
    <source>
        <dbReference type="EMBL" id="PZX60738.1"/>
    </source>
</evidence>
<dbReference type="SUPFAM" id="SSF52266">
    <property type="entry name" value="SGNH hydrolase"/>
    <property type="match status" value="1"/>
</dbReference>
<dbReference type="Pfam" id="PF13472">
    <property type="entry name" value="Lipase_GDSL_2"/>
    <property type="match status" value="1"/>
</dbReference>
<dbReference type="RefSeq" id="WP_111296985.1">
    <property type="nucleotide sequence ID" value="NZ_QKZV01000009.1"/>
</dbReference>